<accession>A0A6J7PY58</accession>
<keyword evidence="1" id="KW-0472">Membrane</keyword>
<dbReference type="Pfam" id="PF00487">
    <property type="entry name" value="FA_desaturase"/>
    <property type="match status" value="1"/>
</dbReference>
<dbReference type="InterPro" id="IPR012171">
    <property type="entry name" value="Fatty_acid_desaturase"/>
</dbReference>
<name>A0A6J7PY58_9ZZZZ</name>
<dbReference type="InterPro" id="IPR005804">
    <property type="entry name" value="FA_desaturase_dom"/>
</dbReference>
<feature type="transmembrane region" description="Helical" evidence="1">
    <location>
        <begin position="167"/>
        <end position="190"/>
    </location>
</feature>
<dbReference type="GO" id="GO:0016020">
    <property type="term" value="C:membrane"/>
    <property type="evidence" value="ECO:0007669"/>
    <property type="project" value="TreeGrafter"/>
</dbReference>
<dbReference type="PANTHER" id="PTHR19353:SF19">
    <property type="entry name" value="DELTA(5) FATTY ACID DESATURASE C-RELATED"/>
    <property type="match status" value="1"/>
</dbReference>
<evidence type="ECO:0000313" key="4">
    <source>
        <dbReference type="EMBL" id="CAB4881237.1"/>
    </source>
</evidence>
<proteinExistence type="predicted"/>
<evidence type="ECO:0000259" key="2">
    <source>
        <dbReference type="Pfam" id="PF00487"/>
    </source>
</evidence>
<organism evidence="5">
    <name type="scientific">freshwater metagenome</name>
    <dbReference type="NCBI Taxonomy" id="449393"/>
    <lineage>
        <taxon>unclassified sequences</taxon>
        <taxon>metagenomes</taxon>
        <taxon>ecological metagenomes</taxon>
    </lineage>
</organism>
<dbReference type="EMBL" id="CAFBLT010000002">
    <property type="protein sequence ID" value="CAB4881237.1"/>
    <property type="molecule type" value="Genomic_DNA"/>
</dbReference>
<dbReference type="PANTHER" id="PTHR19353">
    <property type="entry name" value="FATTY ACID DESATURASE 2"/>
    <property type="match status" value="1"/>
</dbReference>
<protein>
    <submittedName>
        <fullName evidence="5">Unannotated protein</fullName>
    </submittedName>
</protein>
<feature type="transmembrane region" description="Helical" evidence="1">
    <location>
        <begin position="54"/>
        <end position="71"/>
    </location>
</feature>
<feature type="transmembrane region" description="Helical" evidence="1">
    <location>
        <begin position="77"/>
        <end position="94"/>
    </location>
</feature>
<gene>
    <name evidence="3" type="ORF">UFOPK3164_00246</name>
    <name evidence="4" type="ORF">UFOPK3427_01497</name>
    <name evidence="5" type="ORF">UFOPK4112_00223</name>
</gene>
<dbReference type="GO" id="GO:0008610">
    <property type="term" value="P:lipid biosynthetic process"/>
    <property type="evidence" value="ECO:0007669"/>
    <property type="project" value="UniProtKB-ARBA"/>
</dbReference>
<sequence length="332" mass="37375">MTEPTPKKDLTIDEFGRPLHASLTQQEISDERRLILQRERAIAAPFWGGFQPRIVIGFLLCAVLWVGVVVLGTTGIIPLWLGLILNTGIASMFYMPMHEAVHGNISGRQRDLRWIENLIGTLCSIPLGISYGSHRGSHMRHHAFTNNPEKDPDHYTDGPLWQLPGKWFALLVVQTLLPLFAFVPATRRLLPAQIRQALAADGDRKSGLIQLRFWAITTAVLILAFVCGVGWAALLLWYLPARLQALWLLFVFAWYPHHPAGAVGRYVDTRIAVFPGSRWLIRGHDHHALHHLFPQIPHYRLRALWQVNADDLVPKGVRSEGRAKAATGPIAW</sequence>
<keyword evidence="1" id="KW-0812">Transmembrane</keyword>
<dbReference type="AlphaFoldDB" id="A0A6J7PY58"/>
<dbReference type="GO" id="GO:0016717">
    <property type="term" value="F:oxidoreductase activity, acting on paired donors, with oxidation of a pair of donors resulting in the reduction of molecular oxygen to two molecules of water"/>
    <property type="evidence" value="ECO:0007669"/>
    <property type="project" value="TreeGrafter"/>
</dbReference>
<reference evidence="5" key="1">
    <citation type="submission" date="2020-05" db="EMBL/GenBank/DDBJ databases">
        <authorList>
            <person name="Chiriac C."/>
            <person name="Salcher M."/>
            <person name="Ghai R."/>
            <person name="Kavagutti S V."/>
        </authorList>
    </citation>
    <scope>NUCLEOTIDE SEQUENCE</scope>
</reference>
<evidence type="ECO:0000256" key="1">
    <source>
        <dbReference type="SAM" id="Phobius"/>
    </source>
</evidence>
<feature type="transmembrane region" description="Helical" evidence="1">
    <location>
        <begin position="211"/>
        <end position="231"/>
    </location>
</feature>
<evidence type="ECO:0000313" key="5">
    <source>
        <dbReference type="EMBL" id="CAB5009575.1"/>
    </source>
</evidence>
<evidence type="ECO:0000313" key="3">
    <source>
        <dbReference type="EMBL" id="CAB4818426.1"/>
    </source>
</evidence>
<keyword evidence="1" id="KW-1133">Transmembrane helix</keyword>
<dbReference type="EMBL" id="CAFBPM010000002">
    <property type="protein sequence ID" value="CAB5009575.1"/>
    <property type="molecule type" value="Genomic_DNA"/>
</dbReference>
<dbReference type="EMBL" id="CAFABE010000006">
    <property type="protein sequence ID" value="CAB4818426.1"/>
    <property type="molecule type" value="Genomic_DNA"/>
</dbReference>
<feature type="domain" description="Fatty acid desaturase" evidence="2">
    <location>
        <begin position="76"/>
        <end position="314"/>
    </location>
</feature>